<evidence type="ECO:0000256" key="1">
    <source>
        <dbReference type="ARBA" id="ARBA00022679"/>
    </source>
</evidence>
<dbReference type="RefSeq" id="WP_051413333.1">
    <property type="nucleotide sequence ID" value="NZ_AYXY01000001.1"/>
</dbReference>
<dbReference type="PROSITE" id="PS51186">
    <property type="entry name" value="GNAT"/>
    <property type="match status" value="1"/>
</dbReference>
<dbReference type="EMBL" id="AYXY01000001">
    <property type="protein sequence ID" value="ETN96678.1"/>
    <property type="molecule type" value="Genomic_DNA"/>
</dbReference>
<feature type="domain" description="N-acetyltransferase" evidence="4">
    <location>
        <begin position="12"/>
        <end position="179"/>
    </location>
</feature>
<dbReference type="PANTHER" id="PTHR43792">
    <property type="entry name" value="GNAT FAMILY, PUTATIVE (AFU_ORTHOLOGUE AFUA_3G00765)-RELATED-RELATED"/>
    <property type="match status" value="1"/>
</dbReference>
<dbReference type="AlphaFoldDB" id="W2URN1"/>
<dbReference type="PANTHER" id="PTHR43792:SF8">
    <property type="entry name" value="[RIBOSOMAL PROTEIN US5]-ALANINE N-ACETYLTRANSFERASE"/>
    <property type="match status" value="1"/>
</dbReference>
<dbReference type="PATRIC" id="fig|1286632.3.peg.104"/>
<dbReference type="Pfam" id="PF13302">
    <property type="entry name" value="Acetyltransf_3"/>
    <property type="match status" value="1"/>
</dbReference>
<comment type="similarity">
    <text evidence="3">Belongs to the acetyltransferase family. RimJ subfamily.</text>
</comment>
<keyword evidence="2" id="KW-0012">Acyltransferase</keyword>
<keyword evidence="1 5" id="KW-0808">Transferase</keyword>
<dbReference type="Proteomes" id="UP000018850">
    <property type="component" value="Unassembled WGS sequence"/>
</dbReference>
<dbReference type="InterPro" id="IPR051531">
    <property type="entry name" value="N-acetyltransferase"/>
</dbReference>
<dbReference type="SUPFAM" id="SSF55729">
    <property type="entry name" value="Acyl-CoA N-acyltransferases (Nat)"/>
    <property type="match status" value="1"/>
</dbReference>
<evidence type="ECO:0000256" key="2">
    <source>
        <dbReference type="ARBA" id="ARBA00023315"/>
    </source>
</evidence>
<evidence type="ECO:0000313" key="6">
    <source>
        <dbReference type="Proteomes" id="UP000018850"/>
    </source>
</evidence>
<keyword evidence="5" id="KW-0687">Ribonucleoprotein</keyword>
<dbReference type="InterPro" id="IPR016181">
    <property type="entry name" value="Acyl_CoA_acyltransferase"/>
</dbReference>
<evidence type="ECO:0000259" key="4">
    <source>
        <dbReference type="PROSITE" id="PS51186"/>
    </source>
</evidence>
<dbReference type="GO" id="GO:0005840">
    <property type="term" value="C:ribosome"/>
    <property type="evidence" value="ECO:0007669"/>
    <property type="project" value="UniProtKB-KW"/>
</dbReference>
<reference evidence="5 6" key="2">
    <citation type="journal article" date="2016" name="Genome Announc.">
        <title>Draft Genome Sequence of Zhouia amylolytica AD3, Isolated from Tidal Flat Sediment.</title>
        <authorList>
            <person name="Jia B."/>
            <person name="Jin H.M."/>
            <person name="Lee H.J."/>
            <person name="Jeon C.O."/>
        </authorList>
    </citation>
    <scope>NUCLEOTIDE SEQUENCE [LARGE SCALE GENOMIC DNA]</scope>
    <source>
        <strain evidence="5 6">AD3</strain>
    </source>
</reference>
<dbReference type="Gene3D" id="3.40.630.30">
    <property type="match status" value="1"/>
</dbReference>
<name>W2URN1_9FLAO</name>
<keyword evidence="6" id="KW-1185">Reference proteome</keyword>
<dbReference type="GO" id="GO:0016747">
    <property type="term" value="F:acyltransferase activity, transferring groups other than amino-acyl groups"/>
    <property type="evidence" value="ECO:0007669"/>
    <property type="project" value="InterPro"/>
</dbReference>
<keyword evidence="5" id="KW-0689">Ribosomal protein</keyword>
<accession>W2URN1</accession>
<protein>
    <submittedName>
        <fullName evidence="5">Acetyltransferase, ribosomal protein N-acetylase</fullName>
    </submittedName>
</protein>
<organism evidence="5 6">
    <name type="scientific">Zhouia amylolytica AD3</name>
    <dbReference type="NCBI Taxonomy" id="1286632"/>
    <lineage>
        <taxon>Bacteria</taxon>
        <taxon>Pseudomonadati</taxon>
        <taxon>Bacteroidota</taxon>
        <taxon>Flavobacteriia</taxon>
        <taxon>Flavobacteriales</taxon>
        <taxon>Flavobacteriaceae</taxon>
        <taxon>Zhouia</taxon>
    </lineage>
</organism>
<dbReference type="InterPro" id="IPR000182">
    <property type="entry name" value="GNAT_dom"/>
</dbReference>
<comment type="caution">
    <text evidence="5">The sequence shown here is derived from an EMBL/GenBank/DDBJ whole genome shotgun (WGS) entry which is preliminary data.</text>
</comment>
<gene>
    <name evidence="5" type="ORF">P278_01040</name>
</gene>
<sequence>MKKSIEILTQRTRLRLIEISDLDSIHKLHSLPETDKYNALGIPKSIEETKSVIEPWVAENKQNNIRNYTFAIENNLNKDFIGLFGLKLGNEKYKRGEIWYKIHSDYWKKGIATEVLARMIDYGFNELNLHRIQAGCAVDNIGSIKVLEKAGMIREGRGRQILPLKSGWSDNFEYSILETDNRKLSSTIP</sequence>
<reference evidence="6" key="1">
    <citation type="submission" date="2013-11" db="EMBL/GenBank/DDBJ databases">
        <title>Draft genome sequence from a member of Zhouia, isolated tidal flat.</title>
        <authorList>
            <person name="Jin H."/>
            <person name="Jeon C.O."/>
        </authorList>
    </citation>
    <scope>NUCLEOTIDE SEQUENCE [LARGE SCALE GENOMIC DNA]</scope>
    <source>
        <strain evidence="6">AD3</strain>
    </source>
</reference>
<dbReference type="eggNOG" id="COG1670">
    <property type="taxonomic scope" value="Bacteria"/>
</dbReference>
<evidence type="ECO:0000256" key="3">
    <source>
        <dbReference type="ARBA" id="ARBA00038502"/>
    </source>
</evidence>
<proteinExistence type="inferred from homology"/>
<evidence type="ECO:0000313" key="5">
    <source>
        <dbReference type="EMBL" id="ETN96678.1"/>
    </source>
</evidence>